<evidence type="ECO:0000256" key="6">
    <source>
        <dbReference type="ARBA" id="ARBA00022556"/>
    </source>
</evidence>
<gene>
    <name evidence="13" type="primary">lpxK</name>
    <name evidence="15" type="ORF">W5A_05788</name>
</gene>
<dbReference type="Proteomes" id="UP000005938">
    <property type="component" value="Unassembled WGS sequence"/>
</dbReference>
<comment type="function">
    <text evidence="1 13">Transfers the gamma-phosphate of ATP to the 4'-position of a tetraacyldisaccharide 1-phosphate intermediate (termed DS-1-P) to form tetraacyldisaccharide 1,4'-bis-phosphate (lipid IVA).</text>
</comment>
<dbReference type="GO" id="GO:0009029">
    <property type="term" value="F:lipid-A 4'-kinase activity"/>
    <property type="evidence" value="ECO:0007669"/>
    <property type="project" value="UniProtKB-UniRule"/>
</dbReference>
<dbReference type="EMBL" id="AJJU01000004">
    <property type="protein sequence ID" value="EID75702.1"/>
    <property type="molecule type" value="Genomic_DNA"/>
</dbReference>
<dbReference type="PANTHER" id="PTHR42724">
    <property type="entry name" value="TETRAACYLDISACCHARIDE 4'-KINASE"/>
    <property type="match status" value="1"/>
</dbReference>
<keyword evidence="10 13" id="KW-0067">ATP-binding</keyword>
<dbReference type="RefSeq" id="WP_008238343.1">
    <property type="nucleotide sequence ID" value="NZ_AJJU01000004.1"/>
</dbReference>
<sequence length="335" mass="38202">MTVLRYLLFPVAGVYGAVIFLRNALYDVGYFTSQSYDFPIICVGNVSVGGTGKTPMIEYLVRVLSPEYKVGTLSRGYKRQSKGFYVADFDSTAALMGDEPFQFASKFPQVVVAVDADRRNGILQLQERKLLPQVLLLDDAFQHRKVQPGFSILLTAFDSLYVDDWLLPVGTLRDTISQVKRAQIIVVTKCPTNLSIEQAGSIRGKLRVLPHQLVFFATIAYSDMVMAKSTNEKLTDFGQLPFTLVTGIANPTPLVKFLEEKGFEFTHINFPDHHHFSEREINDLRLHQRILTTEKDFMRLKDSLDNVSYLPIETQFIWDEDKFKDNIIKYVKEYS</sequence>
<evidence type="ECO:0000256" key="4">
    <source>
        <dbReference type="ARBA" id="ARBA00016436"/>
    </source>
</evidence>
<evidence type="ECO:0000256" key="14">
    <source>
        <dbReference type="SAM" id="Phobius"/>
    </source>
</evidence>
<evidence type="ECO:0000256" key="9">
    <source>
        <dbReference type="ARBA" id="ARBA00022777"/>
    </source>
</evidence>
<dbReference type="Pfam" id="PF02606">
    <property type="entry name" value="LpxK"/>
    <property type="match status" value="1"/>
</dbReference>
<keyword evidence="5 13" id="KW-0444">Lipid biosynthesis</keyword>
<keyword evidence="9 13" id="KW-0418">Kinase</keyword>
<evidence type="ECO:0000256" key="13">
    <source>
        <dbReference type="HAMAP-Rule" id="MF_00409"/>
    </source>
</evidence>
<comment type="caution">
    <text evidence="15">The sequence shown here is derived from an EMBL/GenBank/DDBJ whole genome shotgun (WGS) entry which is preliminary data.</text>
</comment>
<reference evidence="15 16" key="1">
    <citation type="journal article" date="2012" name="J. Bacteriol.">
        <title>Genome Sequence of the Halotolerant Bacterium Imtechella halotolerans K1T.</title>
        <authorList>
            <person name="Kumar S."/>
            <person name="Vikram S."/>
            <person name="Subramanian S."/>
            <person name="Raghava G.P."/>
            <person name="Pinnaka A.K."/>
        </authorList>
    </citation>
    <scope>NUCLEOTIDE SEQUENCE [LARGE SCALE GENOMIC DNA]</scope>
    <source>
        <strain evidence="15 16">K1</strain>
    </source>
</reference>
<dbReference type="AlphaFoldDB" id="I0WH36"/>
<evidence type="ECO:0000313" key="16">
    <source>
        <dbReference type="Proteomes" id="UP000005938"/>
    </source>
</evidence>
<evidence type="ECO:0000256" key="7">
    <source>
        <dbReference type="ARBA" id="ARBA00022679"/>
    </source>
</evidence>
<dbReference type="PANTHER" id="PTHR42724:SF1">
    <property type="entry name" value="TETRAACYLDISACCHARIDE 4'-KINASE, MITOCHONDRIAL-RELATED"/>
    <property type="match status" value="1"/>
</dbReference>
<name>I0WH36_9FLAO</name>
<proteinExistence type="inferred from homology"/>
<evidence type="ECO:0000256" key="2">
    <source>
        <dbReference type="ARBA" id="ARBA00004870"/>
    </source>
</evidence>
<dbReference type="STRING" id="946077.W5A_05788"/>
<comment type="pathway">
    <text evidence="2 13">Glycolipid biosynthesis; lipid IV(A) biosynthesis; lipid IV(A) from (3R)-3-hydroxytetradecanoyl-[acyl-carrier-protein] and UDP-N-acetyl-alpha-D-glucosamine: step 6/6.</text>
</comment>
<protein>
    <recommendedName>
        <fullName evidence="4 13">Tetraacyldisaccharide 4'-kinase</fullName>
        <ecNumber evidence="3 13">2.7.1.130</ecNumber>
    </recommendedName>
    <alternativeName>
        <fullName evidence="12 13">Lipid A 4'-kinase</fullName>
    </alternativeName>
</protein>
<evidence type="ECO:0000256" key="12">
    <source>
        <dbReference type="ARBA" id="ARBA00029757"/>
    </source>
</evidence>
<evidence type="ECO:0000256" key="8">
    <source>
        <dbReference type="ARBA" id="ARBA00022741"/>
    </source>
</evidence>
<evidence type="ECO:0000256" key="11">
    <source>
        <dbReference type="ARBA" id="ARBA00023098"/>
    </source>
</evidence>
<keyword evidence="14" id="KW-0812">Transmembrane</keyword>
<dbReference type="InterPro" id="IPR003758">
    <property type="entry name" value="LpxK"/>
</dbReference>
<evidence type="ECO:0000256" key="5">
    <source>
        <dbReference type="ARBA" id="ARBA00022516"/>
    </source>
</evidence>
<feature type="transmembrane region" description="Helical" evidence="14">
    <location>
        <begin position="6"/>
        <end position="25"/>
    </location>
</feature>
<feature type="binding site" evidence="13">
    <location>
        <begin position="47"/>
        <end position="54"/>
    </location>
    <ligand>
        <name>ATP</name>
        <dbReference type="ChEBI" id="CHEBI:30616"/>
    </ligand>
</feature>
<keyword evidence="14" id="KW-0472">Membrane</keyword>
<keyword evidence="6 13" id="KW-0441">Lipid A biosynthesis</keyword>
<evidence type="ECO:0000256" key="3">
    <source>
        <dbReference type="ARBA" id="ARBA00012071"/>
    </source>
</evidence>
<dbReference type="InterPro" id="IPR027417">
    <property type="entry name" value="P-loop_NTPase"/>
</dbReference>
<dbReference type="GO" id="GO:0005886">
    <property type="term" value="C:plasma membrane"/>
    <property type="evidence" value="ECO:0007669"/>
    <property type="project" value="TreeGrafter"/>
</dbReference>
<dbReference type="GO" id="GO:0005524">
    <property type="term" value="F:ATP binding"/>
    <property type="evidence" value="ECO:0007669"/>
    <property type="project" value="UniProtKB-UniRule"/>
</dbReference>
<evidence type="ECO:0000256" key="10">
    <source>
        <dbReference type="ARBA" id="ARBA00022840"/>
    </source>
</evidence>
<dbReference type="SUPFAM" id="SSF52540">
    <property type="entry name" value="P-loop containing nucleoside triphosphate hydrolases"/>
    <property type="match status" value="1"/>
</dbReference>
<keyword evidence="7 13" id="KW-0808">Transferase</keyword>
<keyword evidence="8 13" id="KW-0547">Nucleotide-binding</keyword>
<keyword evidence="14" id="KW-1133">Transmembrane helix</keyword>
<keyword evidence="11 13" id="KW-0443">Lipid metabolism</keyword>
<dbReference type="UniPathway" id="UPA00359">
    <property type="reaction ID" value="UER00482"/>
</dbReference>
<organism evidence="15 16">
    <name type="scientific">Imtechella halotolerans K1</name>
    <dbReference type="NCBI Taxonomy" id="946077"/>
    <lineage>
        <taxon>Bacteria</taxon>
        <taxon>Pseudomonadati</taxon>
        <taxon>Bacteroidota</taxon>
        <taxon>Flavobacteriia</taxon>
        <taxon>Flavobacteriales</taxon>
        <taxon>Flavobacteriaceae</taxon>
        <taxon>Imtechella</taxon>
    </lineage>
</organism>
<dbReference type="eggNOG" id="COG1663">
    <property type="taxonomic scope" value="Bacteria"/>
</dbReference>
<keyword evidence="16" id="KW-1185">Reference proteome</keyword>
<evidence type="ECO:0000256" key="1">
    <source>
        <dbReference type="ARBA" id="ARBA00002274"/>
    </source>
</evidence>
<comment type="similarity">
    <text evidence="13">Belongs to the LpxK family.</text>
</comment>
<comment type="catalytic activity">
    <reaction evidence="13">
        <text>a lipid A disaccharide + ATP = a lipid IVA + ADP + H(+)</text>
        <dbReference type="Rhea" id="RHEA:67840"/>
        <dbReference type="ChEBI" id="CHEBI:15378"/>
        <dbReference type="ChEBI" id="CHEBI:30616"/>
        <dbReference type="ChEBI" id="CHEBI:176343"/>
        <dbReference type="ChEBI" id="CHEBI:176425"/>
        <dbReference type="ChEBI" id="CHEBI:456216"/>
        <dbReference type="EC" id="2.7.1.130"/>
    </reaction>
</comment>
<dbReference type="GO" id="GO:0009245">
    <property type="term" value="P:lipid A biosynthetic process"/>
    <property type="evidence" value="ECO:0007669"/>
    <property type="project" value="UniProtKB-UniRule"/>
</dbReference>
<dbReference type="HAMAP" id="MF_00409">
    <property type="entry name" value="LpxK"/>
    <property type="match status" value="1"/>
</dbReference>
<dbReference type="EC" id="2.7.1.130" evidence="3 13"/>
<dbReference type="NCBIfam" id="TIGR00682">
    <property type="entry name" value="lpxK"/>
    <property type="match status" value="1"/>
</dbReference>
<evidence type="ECO:0000313" key="15">
    <source>
        <dbReference type="EMBL" id="EID75702.1"/>
    </source>
</evidence>
<accession>I0WH36</accession>
<dbReference type="OrthoDB" id="9766423at2"/>
<dbReference type="PATRIC" id="fig|946077.3.peg.1177"/>